<dbReference type="Pfam" id="PF18545">
    <property type="entry name" value="HalOD1"/>
    <property type="match status" value="1"/>
</dbReference>
<dbReference type="EMBL" id="FOTC01000001">
    <property type="protein sequence ID" value="SFK77181.1"/>
    <property type="molecule type" value="Genomic_DNA"/>
</dbReference>
<proteinExistence type="predicted"/>
<dbReference type="AlphaFoldDB" id="A0A1I4CAW5"/>
<dbReference type="STRING" id="553466.SAMN04487950_1017"/>
<evidence type="ECO:0000313" key="2">
    <source>
        <dbReference type="EMBL" id="SFK77181.1"/>
    </source>
</evidence>
<keyword evidence="3" id="KW-1185">Reference proteome</keyword>
<dbReference type="InterPro" id="IPR040624">
    <property type="entry name" value="HalOD1"/>
</dbReference>
<accession>A0A1I4CAW5</accession>
<organism evidence="2 3">
    <name type="scientific">Halogranum rubrum</name>
    <dbReference type="NCBI Taxonomy" id="553466"/>
    <lineage>
        <taxon>Archaea</taxon>
        <taxon>Methanobacteriati</taxon>
        <taxon>Methanobacteriota</taxon>
        <taxon>Stenosarchaea group</taxon>
        <taxon>Halobacteria</taxon>
        <taxon>Halobacteriales</taxon>
        <taxon>Haloferacaceae</taxon>
    </lineage>
</organism>
<gene>
    <name evidence="2" type="ORF">SAMN04487950_1017</name>
</gene>
<protein>
    <recommendedName>
        <fullName evidence="1">Halobacterial output domain-containing protein</fullName>
    </recommendedName>
</protein>
<reference evidence="3" key="1">
    <citation type="submission" date="2016-10" db="EMBL/GenBank/DDBJ databases">
        <authorList>
            <person name="Varghese N."/>
            <person name="Submissions S."/>
        </authorList>
    </citation>
    <scope>NUCLEOTIDE SEQUENCE [LARGE SCALE GENOMIC DNA]</scope>
    <source>
        <strain evidence="3">CGMCC 1.7738</strain>
    </source>
</reference>
<feature type="domain" description="Halobacterial output" evidence="1">
    <location>
        <begin position="18"/>
        <end position="88"/>
    </location>
</feature>
<evidence type="ECO:0000313" key="3">
    <source>
        <dbReference type="Proteomes" id="UP000199607"/>
    </source>
</evidence>
<evidence type="ECO:0000259" key="1">
    <source>
        <dbReference type="Pfam" id="PF18545"/>
    </source>
</evidence>
<sequence length="89" mass="9613">MSEEQNVERRIDPEVHLGTTVVDAVSEATGVPVSQMDSELNQCVDPDALDDLFSDRFDGTPRQGGQLLFSILGCSVQVHGDGRVVVTPE</sequence>
<dbReference type="Proteomes" id="UP000199607">
    <property type="component" value="Unassembled WGS sequence"/>
</dbReference>
<name>A0A1I4CAW5_9EURY</name>